<name>A0AA88AII5_FICCA</name>
<keyword evidence="2" id="KW-1185">Reference proteome</keyword>
<gene>
    <name evidence="1" type="ORF">TIFTF001_015887</name>
</gene>
<dbReference type="GO" id="GO:0009523">
    <property type="term" value="C:photosystem II"/>
    <property type="evidence" value="ECO:0007669"/>
    <property type="project" value="InterPro"/>
</dbReference>
<dbReference type="GO" id="GO:0009543">
    <property type="term" value="C:chloroplast thylakoid lumen"/>
    <property type="evidence" value="ECO:0007669"/>
    <property type="project" value="TreeGrafter"/>
</dbReference>
<reference evidence="1" key="1">
    <citation type="submission" date="2023-07" db="EMBL/GenBank/DDBJ databases">
        <title>draft genome sequence of fig (Ficus carica).</title>
        <authorList>
            <person name="Takahashi T."/>
            <person name="Nishimura K."/>
        </authorList>
    </citation>
    <scope>NUCLEOTIDE SEQUENCE</scope>
</reference>
<dbReference type="Gene3D" id="1.20.58.810">
    <property type="entry name" value="Photosystem II Pbs27"/>
    <property type="match status" value="1"/>
</dbReference>
<dbReference type="PANTHER" id="PTHR34041">
    <property type="entry name" value="PHOTOSYSTEM II REPAIR PROTEIN PSB27-H1, CHLOROPLASTIC"/>
    <property type="match status" value="1"/>
</dbReference>
<accession>A0AA88AII5</accession>
<proteinExistence type="inferred from homology"/>
<dbReference type="GO" id="GO:0010206">
    <property type="term" value="P:photosystem II repair"/>
    <property type="evidence" value="ECO:0007669"/>
    <property type="project" value="InterPro"/>
</dbReference>
<dbReference type="AlphaFoldDB" id="A0AA88AII5"/>
<evidence type="ECO:0000313" key="2">
    <source>
        <dbReference type="Proteomes" id="UP001187192"/>
    </source>
</evidence>
<dbReference type="InterPro" id="IPR025585">
    <property type="entry name" value="PSII_Psb27"/>
</dbReference>
<dbReference type="HAMAP" id="MF_01481">
    <property type="entry name" value="PSII_Psb27"/>
    <property type="match status" value="1"/>
</dbReference>
<dbReference type="FunFam" id="1.20.58.810:FF:000002">
    <property type="entry name" value="Photosystem II D1 processing protein PSB27-H2, chloroplastic"/>
    <property type="match status" value="1"/>
</dbReference>
<comment type="caution">
    <text evidence="1">The sequence shown here is derived from an EMBL/GenBank/DDBJ whole genome shotgun (WGS) entry which is preliminary data.</text>
</comment>
<dbReference type="EMBL" id="BTGU01000023">
    <property type="protein sequence ID" value="GMN46693.1"/>
    <property type="molecule type" value="Genomic_DNA"/>
</dbReference>
<dbReference type="GO" id="GO:0010207">
    <property type="term" value="P:photosystem II assembly"/>
    <property type="evidence" value="ECO:0007669"/>
    <property type="project" value="InterPro"/>
</dbReference>
<dbReference type="Pfam" id="PF13326">
    <property type="entry name" value="PSII_Pbs27"/>
    <property type="match status" value="1"/>
</dbReference>
<organism evidence="1 2">
    <name type="scientific">Ficus carica</name>
    <name type="common">Common fig</name>
    <dbReference type="NCBI Taxonomy" id="3494"/>
    <lineage>
        <taxon>Eukaryota</taxon>
        <taxon>Viridiplantae</taxon>
        <taxon>Streptophyta</taxon>
        <taxon>Embryophyta</taxon>
        <taxon>Tracheophyta</taxon>
        <taxon>Spermatophyta</taxon>
        <taxon>Magnoliopsida</taxon>
        <taxon>eudicotyledons</taxon>
        <taxon>Gunneridae</taxon>
        <taxon>Pentapetalae</taxon>
        <taxon>rosids</taxon>
        <taxon>fabids</taxon>
        <taxon>Rosales</taxon>
        <taxon>Moraceae</taxon>
        <taxon>Ficeae</taxon>
        <taxon>Ficus</taxon>
    </lineage>
</organism>
<protein>
    <submittedName>
        <fullName evidence="1">Uncharacterized protein</fullName>
    </submittedName>
</protein>
<dbReference type="Proteomes" id="UP001187192">
    <property type="component" value="Unassembled WGS sequence"/>
</dbReference>
<dbReference type="Gramene" id="FCD_00009321-RA">
    <property type="protein sequence ID" value="FCD_00009321-RA:cds"/>
    <property type="gene ID" value="FCD_00009321"/>
</dbReference>
<dbReference type="PANTHER" id="PTHR34041:SF3">
    <property type="entry name" value="PHOTOSYSTEM II D1 PRECURSOR PROCESSING PROTEIN PSB27-H2, CHLOROPLASTIC"/>
    <property type="match status" value="1"/>
</dbReference>
<sequence>MGVLLSDTCSLVMSKTTKKTLKHSNDYKTQKTCHVVIPSQEASSSRRNALVCGAASILTIITFNYGLVPSPAWAEDTLSGQEEEENAGIIGAIKALFDSNEKTKSGKVLPKAYLKSARDVVKNLRESLNEDPKDNAKFRSSADAAKESIREYLSNWRGQQTVAKEESYVVLEKAFRSLASFYSKAGPSAALPEEVKSEILNDLDVAEENL</sequence>
<evidence type="ECO:0000313" key="1">
    <source>
        <dbReference type="EMBL" id="GMN46693.1"/>
    </source>
</evidence>
<dbReference type="InterPro" id="IPR038450">
    <property type="entry name" value="PSII_Psb27_sf"/>
</dbReference>